<dbReference type="PhylomeDB" id="T1IKW8"/>
<dbReference type="Gene3D" id="3.40.1480.10">
    <property type="entry name" value="MOFRL domain"/>
    <property type="match status" value="1"/>
</dbReference>
<evidence type="ECO:0000313" key="11">
    <source>
        <dbReference type="EnsemblMetazoa" id="SMAR001580-PA"/>
    </source>
</evidence>
<evidence type="ECO:0000256" key="2">
    <source>
        <dbReference type="ARBA" id="ARBA00005393"/>
    </source>
</evidence>
<reference evidence="11" key="2">
    <citation type="submission" date="2015-02" db="UniProtKB">
        <authorList>
            <consortium name="EnsemblMetazoa"/>
        </authorList>
    </citation>
    <scope>IDENTIFICATION</scope>
</reference>
<evidence type="ECO:0000256" key="6">
    <source>
        <dbReference type="ARBA" id="ARBA00022741"/>
    </source>
</evidence>
<dbReference type="STRING" id="126957.T1IKW8"/>
<comment type="catalytic activity">
    <reaction evidence="1">
        <text>(R)-glycerate + ATP = (2R)-3-phosphoglycerate + ADP + H(+)</text>
        <dbReference type="Rhea" id="RHEA:23516"/>
        <dbReference type="ChEBI" id="CHEBI:15378"/>
        <dbReference type="ChEBI" id="CHEBI:16659"/>
        <dbReference type="ChEBI" id="CHEBI:30616"/>
        <dbReference type="ChEBI" id="CHEBI:58272"/>
        <dbReference type="ChEBI" id="CHEBI:456216"/>
        <dbReference type="EC" id="2.7.1.31"/>
    </reaction>
</comment>
<dbReference type="GO" id="GO:0005524">
    <property type="term" value="F:ATP binding"/>
    <property type="evidence" value="ECO:0007669"/>
    <property type="project" value="UniProtKB-KW"/>
</dbReference>
<keyword evidence="6" id="KW-0547">Nucleotide-binding</keyword>
<evidence type="ECO:0000313" key="12">
    <source>
        <dbReference type="Proteomes" id="UP000014500"/>
    </source>
</evidence>
<accession>T1IKW8</accession>
<dbReference type="Pfam" id="PF13660">
    <property type="entry name" value="DUF4147"/>
    <property type="match status" value="1"/>
</dbReference>
<comment type="similarity">
    <text evidence="2">Belongs to the glycerate kinase type-2 family.</text>
</comment>
<keyword evidence="12" id="KW-1185">Reference proteome</keyword>
<evidence type="ECO:0000256" key="3">
    <source>
        <dbReference type="ARBA" id="ARBA00012101"/>
    </source>
</evidence>
<dbReference type="EC" id="2.7.1.31" evidence="3"/>
<dbReference type="eggNOG" id="KOG3935">
    <property type="taxonomic scope" value="Eukaryota"/>
</dbReference>
<evidence type="ECO:0000256" key="8">
    <source>
        <dbReference type="ARBA" id="ARBA00022840"/>
    </source>
</evidence>
<sequence length="485" mass="52333">MDEMRQHILSIFLSGVKFVLPRQLIKDNLQITNGVLNIANQLKITLNNNLHVIGLGKAALSMTSAVEDCLHQHIAGGVISIPIGTQNNLKQQDHLDCLLRSDSKIEIFEGANDNLPDENSLHAAKRIIAYLKKLDSQDIILVLISGGGSALLPSPIPPVTLEDKLKTIQLLTSKGATIQQLNIVRKQLSSLKGGGLARLANSSRIISLILSDIIGDPIDLIASGPTLSNSNNADDALEILDEFYLRNSVPHSVLQLLTSKSEKPLMLTPLFNVTNIVIGNNAVCLAAAESVAESLGYAAIILSSELDGEAKKCGEFLALLAYAVCVYFKTGELDFIRHISSHDLFRKLSNRAQSEKLPVCILCGGETTVIVNNKDGVGGRNQELVLSSSIFLDELFRPELAGFYNVFIFSAGTDGIDGPTNAAGAITDAYQKSAAKNEKLEVEKYLENNDSNTFYKSFNSGSDLIMTGHTGTNVMDIQIVLIAPV</sequence>
<dbReference type="Proteomes" id="UP000014500">
    <property type="component" value="Unassembled WGS sequence"/>
</dbReference>
<evidence type="ECO:0000256" key="5">
    <source>
        <dbReference type="ARBA" id="ARBA00022679"/>
    </source>
</evidence>
<evidence type="ECO:0000256" key="7">
    <source>
        <dbReference type="ARBA" id="ARBA00022777"/>
    </source>
</evidence>
<dbReference type="PANTHER" id="PTHR12227">
    <property type="entry name" value="GLYCERATE KINASE"/>
    <property type="match status" value="1"/>
</dbReference>
<dbReference type="GO" id="GO:0008887">
    <property type="term" value="F:glycerate kinase activity"/>
    <property type="evidence" value="ECO:0007669"/>
    <property type="project" value="UniProtKB-EC"/>
</dbReference>
<evidence type="ECO:0000259" key="10">
    <source>
        <dbReference type="Pfam" id="PF13660"/>
    </source>
</evidence>
<dbReference type="Gene3D" id="3.40.50.10180">
    <property type="entry name" value="Glycerate kinase, MOFRL-like N-terminal domain"/>
    <property type="match status" value="1"/>
</dbReference>
<protein>
    <recommendedName>
        <fullName evidence="4">Glycerate kinase</fullName>
        <ecNumber evidence="3">2.7.1.31</ecNumber>
    </recommendedName>
</protein>
<dbReference type="InterPro" id="IPR038614">
    <property type="entry name" value="GK_N_sf"/>
</dbReference>
<dbReference type="InterPro" id="IPR025286">
    <property type="entry name" value="MOFRL_assoc_dom"/>
</dbReference>
<evidence type="ECO:0000256" key="4">
    <source>
        <dbReference type="ARBA" id="ARBA00020720"/>
    </source>
</evidence>
<dbReference type="GO" id="GO:0005737">
    <property type="term" value="C:cytoplasm"/>
    <property type="evidence" value="ECO:0007669"/>
    <property type="project" value="TreeGrafter"/>
</dbReference>
<dbReference type="InterPro" id="IPR007835">
    <property type="entry name" value="MOFRL"/>
</dbReference>
<reference evidence="12" key="1">
    <citation type="submission" date="2011-05" db="EMBL/GenBank/DDBJ databases">
        <authorList>
            <person name="Richards S.R."/>
            <person name="Qu J."/>
            <person name="Jiang H."/>
            <person name="Jhangiani S.N."/>
            <person name="Agravi P."/>
            <person name="Goodspeed R."/>
            <person name="Gross S."/>
            <person name="Mandapat C."/>
            <person name="Jackson L."/>
            <person name="Mathew T."/>
            <person name="Pu L."/>
            <person name="Thornton R."/>
            <person name="Saada N."/>
            <person name="Wilczek-Boney K.B."/>
            <person name="Lee S."/>
            <person name="Kovar C."/>
            <person name="Wu Y."/>
            <person name="Scherer S.E."/>
            <person name="Worley K.C."/>
            <person name="Muzny D.M."/>
            <person name="Gibbs R."/>
        </authorList>
    </citation>
    <scope>NUCLEOTIDE SEQUENCE</scope>
    <source>
        <strain evidence="12">Brora</strain>
    </source>
</reference>
<name>T1IKW8_STRMM</name>
<keyword evidence="5" id="KW-0808">Transferase</keyword>
<dbReference type="OMA" id="GKAAWRM"/>
<dbReference type="InterPro" id="IPR037035">
    <property type="entry name" value="GK-like_C_sf"/>
</dbReference>
<dbReference type="InterPro" id="IPR039760">
    <property type="entry name" value="MOFRL_protein"/>
</dbReference>
<feature type="domain" description="MOFRL-associated" evidence="10">
    <location>
        <begin position="9"/>
        <end position="257"/>
    </location>
</feature>
<dbReference type="AlphaFoldDB" id="T1IKW8"/>
<dbReference type="FunFam" id="3.40.50.10180:FF:000001">
    <property type="entry name" value="Glycerate kinase"/>
    <property type="match status" value="1"/>
</dbReference>
<evidence type="ECO:0000256" key="1">
    <source>
        <dbReference type="ARBA" id="ARBA00000694"/>
    </source>
</evidence>
<keyword evidence="7" id="KW-0418">Kinase</keyword>
<dbReference type="Pfam" id="PF05161">
    <property type="entry name" value="MOFRL"/>
    <property type="match status" value="1"/>
</dbReference>
<feature type="domain" description="MOFRL" evidence="9">
    <location>
        <begin position="359"/>
        <end position="476"/>
    </location>
</feature>
<organism evidence="11 12">
    <name type="scientific">Strigamia maritima</name>
    <name type="common">European centipede</name>
    <name type="synonym">Geophilus maritimus</name>
    <dbReference type="NCBI Taxonomy" id="126957"/>
    <lineage>
        <taxon>Eukaryota</taxon>
        <taxon>Metazoa</taxon>
        <taxon>Ecdysozoa</taxon>
        <taxon>Arthropoda</taxon>
        <taxon>Myriapoda</taxon>
        <taxon>Chilopoda</taxon>
        <taxon>Pleurostigmophora</taxon>
        <taxon>Geophilomorpha</taxon>
        <taxon>Linotaeniidae</taxon>
        <taxon>Strigamia</taxon>
    </lineage>
</organism>
<dbReference type="SUPFAM" id="SSF82544">
    <property type="entry name" value="GckA/TtuD-like"/>
    <property type="match status" value="1"/>
</dbReference>
<dbReference type="EnsemblMetazoa" id="SMAR001580-RA">
    <property type="protein sequence ID" value="SMAR001580-PA"/>
    <property type="gene ID" value="SMAR001580"/>
</dbReference>
<proteinExistence type="inferred from homology"/>
<dbReference type="EMBL" id="AFFK01015845">
    <property type="status" value="NOT_ANNOTATED_CDS"/>
    <property type="molecule type" value="Genomic_DNA"/>
</dbReference>
<dbReference type="HOGENOM" id="CLU_032279_0_0_1"/>
<keyword evidence="8" id="KW-0067">ATP-binding</keyword>
<dbReference type="PANTHER" id="PTHR12227:SF0">
    <property type="entry name" value="GLYCERATE KINASE"/>
    <property type="match status" value="1"/>
</dbReference>
<evidence type="ECO:0000259" key="9">
    <source>
        <dbReference type="Pfam" id="PF05161"/>
    </source>
</evidence>